<organism evidence="2 3">
    <name type="scientific">Nonomuraea roseola</name>
    <dbReference type="NCBI Taxonomy" id="46179"/>
    <lineage>
        <taxon>Bacteria</taxon>
        <taxon>Bacillati</taxon>
        <taxon>Actinomycetota</taxon>
        <taxon>Actinomycetes</taxon>
        <taxon>Streptosporangiales</taxon>
        <taxon>Streptosporangiaceae</taxon>
        <taxon>Nonomuraea</taxon>
    </lineage>
</organism>
<dbReference type="Proteomes" id="UP001589646">
    <property type="component" value="Unassembled WGS sequence"/>
</dbReference>
<proteinExistence type="predicted"/>
<name>A0ABV5Q0R9_9ACTN</name>
<evidence type="ECO:0000313" key="2">
    <source>
        <dbReference type="EMBL" id="MFB9529052.1"/>
    </source>
</evidence>
<accession>A0ABV5Q0R9</accession>
<keyword evidence="1" id="KW-0812">Transmembrane</keyword>
<sequence length="254" mass="26358">MSKADKWIRGVTVAVVAVLAAVAAVVSYSHIHAVVTSYGETGWVAYLIPLTIDGLIIVASMMLLDAARRGVASGALAKWALGIGIFLTLSANVLYGIEDGAIGAIGAAIPAGTLTIAFELLMGLVRRAAADTAGRTGAVELVAEEVAELVAEVVAEEVPAPIVEENPEEKPAPAETGTIRVRAEHVEAAIAFLATVENPGKVTGKHLADILPNMVARTRREVLRKARQEMAKNAPQVAADAVEETLPGMTLATA</sequence>
<feature type="transmembrane region" description="Helical" evidence="1">
    <location>
        <begin position="7"/>
        <end position="31"/>
    </location>
</feature>
<feature type="transmembrane region" description="Helical" evidence="1">
    <location>
        <begin position="43"/>
        <end position="64"/>
    </location>
</feature>
<evidence type="ECO:0000313" key="3">
    <source>
        <dbReference type="Proteomes" id="UP001589646"/>
    </source>
</evidence>
<keyword evidence="1" id="KW-0472">Membrane</keyword>
<dbReference type="EMBL" id="JBHMCE010000006">
    <property type="protein sequence ID" value="MFB9529052.1"/>
    <property type="molecule type" value="Genomic_DNA"/>
</dbReference>
<feature type="transmembrane region" description="Helical" evidence="1">
    <location>
        <begin position="76"/>
        <end position="95"/>
    </location>
</feature>
<keyword evidence="1" id="KW-1133">Transmembrane helix</keyword>
<comment type="caution">
    <text evidence="2">The sequence shown here is derived from an EMBL/GenBank/DDBJ whole genome shotgun (WGS) entry which is preliminary data.</text>
</comment>
<dbReference type="InterPro" id="IPR021235">
    <property type="entry name" value="DUF2637"/>
</dbReference>
<keyword evidence="3" id="KW-1185">Reference proteome</keyword>
<protein>
    <submittedName>
        <fullName evidence="2">DUF2637 domain-containing protein</fullName>
    </submittedName>
</protein>
<evidence type="ECO:0000256" key="1">
    <source>
        <dbReference type="SAM" id="Phobius"/>
    </source>
</evidence>
<feature type="transmembrane region" description="Helical" evidence="1">
    <location>
        <begin position="101"/>
        <end position="125"/>
    </location>
</feature>
<dbReference type="Pfam" id="PF10935">
    <property type="entry name" value="DUF2637"/>
    <property type="match status" value="1"/>
</dbReference>
<gene>
    <name evidence="2" type="ORF">ACFFRN_20775</name>
</gene>
<dbReference type="RefSeq" id="WP_346128936.1">
    <property type="nucleotide sequence ID" value="NZ_BAAAXC010000015.1"/>
</dbReference>
<reference evidence="2 3" key="1">
    <citation type="submission" date="2024-09" db="EMBL/GenBank/DDBJ databases">
        <authorList>
            <person name="Sun Q."/>
            <person name="Mori K."/>
        </authorList>
    </citation>
    <scope>NUCLEOTIDE SEQUENCE [LARGE SCALE GENOMIC DNA]</scope>
    <source>
        <strain evidence="2 3">JCM 3323</strain>
    </source>
</reference>